<gene>
    <name evidence="5" type="ORF">RRG08_026264</name>
</gene>
<comment type="subcellular location">
    <subcellularLocation>
        <location evidence="2">Nucleus</location>
    </subcellularLocation>
</comment>
<evidence type="ECO:0000256" key="1">
    <source>
        <dbReference type="ARBA" id="ARBA00023125"/>
    </source>
</evidence>
<feature type="compositionally biased region" description="Basic and acidic residues" evidence="3">
    <location>
        <begin position="344"/>
        <end position="357"/>
    </location>
</feature>
<evidence type="ECO:0000313" key="6">
    <source>
        <dbReference type="Proteomes" id="UP001283361"/>
    </source>
</evidence>
<evidence type="ECO:0000256" key="3">
    <source>
        <dbReference type="SAM" id="MobiDB-lite"/>
    </source>
</evidence>
<dbReference type="PANTHER" id="PTHR11829">
    <property type="entry name" value="FORKHEAD BOX PROTEIN"/>
    <property type="match status" value="1"/>
</dbReference>
<dbReference type="SUPFAM" id="SSF46785">
    <property type="entry name" value="Winged helix' DNA-binding domain"/>
    <property type="match status" value="1"/>
</dbReference>
<dbReference type="InterPro" id="IPR001766">
    <property type="entry name" value="Fork_head_dom"/>
</dbReference>
<proteinExistence type="predicted"/>
<evidence type="ECO:0000259" key="4">
    <source>
        <dbReference type="PROSITE" id="PS50039"/>
    </source>
</evidence>
<feature type="DNA-binding region" description="Fork-head" evidence="2">
    <location>
        <begin position="408"/>
        <end position="497"/>
    </location>
</feature>
<dbReference type="Pfam" id="PF00250">
    <property type="entry name" value="Forkhead"/>
    <property type="match status" value="1"/>
</dbReference>
<protein>
    <recommendedName>
        <fullName evidence="4">Fork-head domain-containing protein</fullName>
    </recommendedName>
</protein>
<name>A0AAE1DCM6_9GAST</name>
<comment type="caution">
    <text evidence="5">The sequence shown here is derived from an EMBL/GenBank/DDBJ whole genome shotgun (WGS) entry which is preliminary data.</text>
</comment>
<keyword evidence="1 2" id="KW-0238">DNA-binding</keyword>
<feature type="compositionally biased region" description="Polar residues" evidence="3">
    <location>
        <begin position="359"/>
        <end position="369"/>
    </location>
</feature>
<feature type="domain" description="Fork-head" evidence="4">
    <location>
        <begin position="408"/>
        <end position="497"/>
    </location>
</feature>
<dbReference type="SMART" id="SM00339">
    <property type="entry name" value="FH"/>
    <property type="match status" value="1"/>
</dbReference>
<dbReference type="Gene3D" id="1.10.10.10">
    <property type="entry name" value="Winged helix-like DNA-binding domain superfamily/Winged helix DNA-binding domain"/>
    <property type="match status" value="1"/>
</dbReference>
<feature type="compositionally biased region" description="Basic and acidic residues" evidence="3">
    <location>
        <begin position="393"/>
        <end position="404"/>
    </location>
</feature>
<dbReference type="InterPro" id="IPR050211">
    <property type="entry name" value="FOX_domain-containing"/>
</dbReference>
<organism evidence="5 6">
    <name type="scientific">Elysia crispata</name>
    <name type="common">lettuce slug</name>
    <dbReference type="NCBI Taxonomy" id="231223"/>
    <lineage>
        <taxon>Eukaryota</taxon>
        <taxon>Metazoa</taxon>
        <taxon>Spiralia</taxon>
        <taxon>Lophotrochozoa</taxon>
        <taxon>Mollusca</taxon>
        <taxon>Gastropoda</taxon>
        <taxon>Heterobranchia</taxon>
        <taxon>Euthyneura</taxon>
        <taxon>Panpulmonata</taxon>
        <taxon>Sacoglossa</taxon>
        <taxon>Placobranchoidea</taxon>
        <taxon>Plakobranchidae</taxon>
        <taxon>Elysia</taxon>
    </lineage>
</organism>
<dbReference type="GO" id="GO:0000978">
    <property type="term" value="F:RNA polymerase II cis-regulatory region sequence-specific DNA binding"/>
    <property type="evidence" value="ECO:0007669"/>
    <property type="project" value="TreeGrafter"/>
</dbReference>
<sequence length="619" mass="68951">MVLPSFSIFRKRKGPFTTGAENANDCGFKVNFSCSQSDFTSQNNELPENIISLHNRETNNAPDGCFSNHHLEIDLLVDIPEISKNLNKPHPDQNFSGNTFKDADQHHLYNVDIQCENHQAASSDIFGGDFHLLRTQAPPENFLETPGALLGANGNQSFWTARSSSEYLADYDLNHQPENAFSVSSSASDCLQLQTANINHEMWSREQTECPMVYSTSLIPPMQGCFEDTFYNQTDFSISPYTYLDRDTTAKNLGGHTSSSSVSYVPNSCPSSDARQICSYSGQKLASDDFEGFCSYVAVNNLEYNHDENFVKTGDQLCRDDAPYAQHNGDLSLAPTFSDISPESDSRGILHPPEYDKSSGLQNFNISNRSDNEGDENETGEGLDNGDECEREEDQRGRERKGNSKVESYIALISKAILDSPEGRLQISDIYTYIRKHTTGISTSQKSWQNTVRHNLSLNECFVKQVRQGKGRGHYWMVHPACVEDFLKGNYRRRQARRRAKKCPLTVKETNYMAGQISEQNRGLPLPIENDSELQTVNTGAELWGVSNQPTSSGIFSEIAPANIISSTEIGIKPDGQPESPNDLVGNVYGAPLVSDRMSFEPWFVGGEAISGTTWFEVQ</sequence>
<dbReference type="PANTHER" id="PTHR11829:SF142">
    <property type="entry name" value="FORK-HEAD DOMAIN-CONTAINING PROTEIN"/>
    <property type="match status" value="1"/>
</dbReference>
<dbReference type="PRINTS" id="PR00053">
    <property type="entry name" value="FORKHEAD"/>
</dbReference>
<keyword evidence="2" id="KW-0539">Nucleus</keyword>
<dbReference type="EMBL" id="JAWDGP010004277">
    <property type="protein sequence ID" value="KAK3765794.1"/>
    <property type="molecule type" value="Genomic_DNA"/>
</dbReference>
<feature type="compositionally biased region" description="Acidic residues" evidence="3">
    <location>
        <begin position="373"/>
        <end position="392"/>
    </location>
</feature>
<keyword evidence="6" id="KW-1185">Reference proteome</keyword>
<evidence type="ECO:0000313" key="5">
    <source>
        <dbReference type="EMBL" id="KAK3765794.1"/>
    </source>
</evidence>
<dbReference type="InterPro" id="IPR036390">
    <property type="entry name" value="WH_DNA-bd_sf"/>
</dbReference>
<dbReference type="GO" id="GO:0000981">
    <property type="term" value="F:DNA-binding transcription factor activity, RNA polymerase II-specific"/>
    <property type="evidence" value="ECO:0007669"/>
    <property type="project" value="TreeGrafter"/>
</dbReference>
<feature type="region of interest" description="Disordered" evidence="3">
    <location>
        <begin position="329"/>
        <end position="404"/>
    </location>
</feature>
<dbReference type="PROSITE" id="PS50039">
    <property type="entry name" value="FORK_HEAD_3"/>
    <property type="match status" value="1"/>
</dbReference>
<dbReference type="GO" id="GO:0030154">
    <property type="term" value="P:cell differentiation"/>
    <property type="evidence" value="ECO:0007669"/>
    <property type="project" value="TreeGrafter"/>
</dbReference>
<dbReference type="InterPro" id="IPR047519">
    <property type="entry name" value="FH_FOXQ2-like"/>
</dbReference>
<reference evidence="5" key="1">
    <citation type="journal article" date="2023" name="G3 (Bethesda)">
        <title>A reference genome for the long-term kleptoplast-retaining sea slug Elysia crispata morphotype clarki.</title>
        <authorList>
            <person name="Eastman K.E."/>
            <person name="Pendleton A.L."/>
            <person name="Shaikh M.A."/>
            <person name="Suttiyut T."/>
            <person name="Ogas R."/>
            <person name="Tomko P."/>
            <person name="Gavelis G."/>
            <person name="Widhalm J.R."/>
            <person name="Wisecaver J.H."/>
        </authorList>
    </citation>
    <scope>NUCLEOTIDE SEQUENCE</scope>
    <source>
        <strain evidence="5">ECLA1</strain>
    </source>
</reference>
<dbReference type="GO" id="GO:0005634">
    <property type="term" value="C:nucleus"/>
    <property type="evidence" value="ECO:0007669"/>
    <property type="project" value="UniProtKB-SubCell"/>
</dbReference>
<dbReference type="CDD" id="cd20035">
    <property type="entry name" value="FH_FOXQ2-like"/>
    <property type="match status" value="1"/>
</dbReference>
<dbReference type="InterPro" id="IPR036388">
    <property type="entry name" value="WH-like_DNA-bd_sf"/>
</dbReference>
<accession>A0AAE1DCM6</accession>
<dbReference type="GO" id="GO:0009653">
    <property type="term" value="P:anatomical structure morphogenesis"/>
    <property type="evidence" value="ECO:0007669"/>
    <property type="project" value="TreeGrafter"/>
</dbReference>
<dbReference type="Proteomes" id="UP001283361">
    <property type="component" value="Unassembled WGS sequence"/>
</dbReference>
<dbReference type="AlphaFoldDB" id="A0AAE1DCM6"/>
<evidence type="ECO:0000256" key="2">
    <source>
        <dbReference type="PROSITE-ProRule" id="PRU00089"/>
    </source>
</evidence>